<sequence>MSHGIKTVVYPVRDIAQAKTLYRELLGVNPHTDQAYYVGFRVGDQEIGLAPSGHETGMTAYHHVDDIEQSLKSLVAAGGQIQQEAKNVGGGRLIATVKDADDNVIGLLQDP</sequence>
<dbReference type="PANTHER" id="PTHR33993">
    <property type="entry name" value="GLYOXALASE-RELATED"/>
    <property type="match status" value="1"/>
</dbReference>
<keyword evidence="3" id="KW-1185">Reference proteome</keyword>
<comment type="caution">
    <text evidence="2">The sequence shown here is derived from an EMBL/GenBank/DDBJ whole genome shotgun (WGS) entry which is preliminary data.</text>
</comment>
<dbReference type="EMBL" id="JAOCZP010000001">
    <property type="protein sequence ID" value="MCT7373748.1"/>
    <property type="molecule type" value="Genomic_DNA"/>
</dbReference>
<dbReference type="InterPro" id="IPR052164">
    <property type="entry name" value="Anthracycline_SecMetBiosynth"/>
</dbReference>
<dbReference type="Proteomes" id="UP001320831">
    <property type="component" value="Unassembled WGS sequence"/>
</dbReference>
<dbReference type="PROSITE" id="PS51819">
    <property type="entry name" value="VOC"/>
    <property type="match status" value="1"/>
</dbReference>
<dbReference type="Gene3D" id="3.10.180.10">
    <property type="entry name" value="2,3-Dihydroxybiphenyl 1,2-Dioxygenase, domain 1"/>
    <property type="match status" value="1"/>
</dbReference>
<dbReference type="InterPro" id="IPR004360">
    <property type="entry name" value="Glyas_Fos-R_dOase_dom"/>
</dbReference>
<dbReference type="Pfam" id="PF00903">
    <property type="entry name" value="Glyoxalase"/>
    <property type="match status" value="1"/>
</dbReference>
<evidence type="ECO:0000313" key="3">
    <source>
        <dbReference type="Proteomes" id="UP001320831"/>
    </source>
</evidence>
<feature type="domain" description="VOC" evidence="1">
    <location>
        <begin position="4"/>
        <end position="110"/>
    </location>
</feature>
<proteinExistence type="predicted"/>
<dbReference type="SUPFAM" id="SSF54593">
    <property type="entry name" value="Glyoxalase/Bleomycin resistance protein/Dihydroxybiphenyl dioxygenase"/>
    <property type="match status" value="1"/>
</dbReference>
<dbReference type="RefSeq" id="WP_260900074.1">
    <property type="nucleotide sequence ID" value="NZ_JAOCZP010000001.1"/>
</dbReference>
<dbReference type="PANTHER" id="PTHR33993:SF2">
    <property type="entry name" value="VOC DOMAIN-CONTAINING PROTEIN"/>
    <property type="match status" value="1"/>
</dbReference>
<evidence type="ECO:0000313" key="2">
    <source>
        <dbReference type="EMBL" id="MCT7373748.1"/>
    </source>
</evidence>
<evidence type="ECO:0000259" key="1">
    <source>
        <dbReference type="PROSITE" id="PS51819"/>
    </source>
</evidence>
<reference evidence="2 3" key="1">
    <citation type="submission" date="2022-09" db="EMBL/GenBank/DDBJ databases">
        <title>Chelativorans salina sp. nov., a novel slightly halophilic bacterium isolated from a saline lake sediment enrichment.</title>
        <authorList>
            <person name="Gao L."/>
            <person name="Fang B.-Z."/>
            <person name="Li W.-J."/>
        </authorList>
    </citation>
    <scope>NUCLEOTIDE SEQUENCE [LARGE SCALE GENOMIC DNA]</scope>
    <source>
        <strain evidence="2 3">EGI FJ00035</strain>
    </source>
</reference>
<accession>A0ABT2LH45</accession>
<dbReference type="InterPro" id="IPR029068">
    <property type="entry name" value="Glyas_Bleomycin-R_OHBP_Dase"/>
</dbReference>
<gene>
    <name evidence="2" type="ORF">N5A92_01625</name>
</gene>
<organism evidence="2 3">
    <name type="scientific">Chelativorans salis</name>
    <dbReference type="NCBI Taxonomy" id="2978478"/>
    <lineage>
        <taxon>Bacteria</taxon>
        <taxon>Pseudomonadati</taxon>
        <taxon>Pseudomonadota</taxon>
        <taxon>Alphaproteobacteria</taxon>
        <taxon>Hyphomicrobiales</taxon>
        <taxon>Phyllobacteriaceae</taxon>
        <taxon>Chelativorans</taxon>
    </lineage>
</organism>
<name>A0ABT2LH45_9HYPH</name>
<protein>
    <recommendedName>
        <fullName evidence="1">VOC domain-containing protein</fullName>
    </recommendedName>
</protein>
<dbReference type="InterPro" id="IPR037523">
    <property type="entry name" value="VOC_core"/>
</dbReference>